<reference evidence="11 12" key="1">
    <citation type="submission" date="2016-09" db="EMBL/GenBank/DDBJ databases">
        <title>The draft genome of Dichanthelium oligosanthes: A C3 panicoid grass species.</title>
        <authorList>
            <person name="Studer A.J."/>
            <person name="Schnable J.C."/>
            <person name="Brutnell T.P."/>
        </authorList>
    </citation>
    <scope>NUCLEOTIDE SEQUENCE [LARGE SCALE GENOMIC DNA]</scope>
    <source>
        <strain evidence="12">cv. Kellogg 1175</strain>
        <tissue evidence="11">Leaf</tissue>
    </source>
</reference>
<dbReference type="SMART" id="SM00355">
    <property type="entry name" value="ZnF_C2H2"/>
    <property type="match status" value="3"/>
</dbReference>
<organism evidence="11 12">
    <name type="scientific">Dichanthelium oligosanthes</name>
    <dbReference type="NCBI Taxonomy" id="888268"/>
    <lineage>
        <taxon>Eukaryota</taxon>
        <taxon>Viridiplantae</taxon>
        <taxon>Streptophyta</taxon>
        <taxon>Embryophyta</taxon>
        <taxon>Tracheophyta</taxon>
        <taxon>Spermatophyta</taxon>
        <taxon>Magnoliopsida</taxon>
        <taxon>Liliopsida</taxon>
        <taxon>Poales</taxon>
        <taxon>Poaceae</taxon>
        <taxon>PACMAD clade</taxon>
        <taxon>Panicoideae</taxon>
        <taxon>Panicodae</taxon>
        <taxon>Paniceae</taxon>
        <taxon>Dichantheliinae</taxon>
        <taxon>Dichanthelium</taxon>
    </lineage>
</organism>
<keyword evidence="5" id="KW-0805">Transcription regulation</keyword>
<feature type="compositionally biased region" description="Low complexity" evidence="9">
    <location>
        <begin position="217"/>
        <end position="250"/>
    </location>
</feature>
<dbReference type="PROSITE" id="PS50157">
    <property type="entry name" value="ZINC_FINGER_C2H2_2"/>
    <property type="match status" value="1"/>
</dbReference>
<dbReference type="FunFam" id="3.30.160.60:FF:002092">
    <property type="entry name" value="Protein SHOOT GRAVITROPISM 5"/>
    <property type="match status" value="1"/>
</dbReference>
<evidence type="ECO:0000256" key="3">
    <source>
        <dbReference type="ARBA" id="ARBA00022771"/>
    </source>
</evidence>
<feature type="region of interest" description="Disordered" evidence="9">
    <location>
        <begin position="1"/>
        <end position="52"/>
    </location>
</feature>
<dbReference type="InterPro" id="IPR013087">
    <property type="entry name" value="Znf_C2H2_type"/>
</dbReference>
<evidence type="ECO:0000256" key="9">
    <source>
        <dbReference type="SAM" id="MobiDB-lite"/>
    </source>
</evidence>
<comment type="caution">
    <text evidence="11">The sequence shown here is derived from an EMBL/GenBank/DDBJ whole genome shotgun (WGS) entry which is preliminary data.</text>
</comment>
<dbReference type="SUPFAM" id="SSF57667">
    <property type="entry name" value="beta-beta-alpha zinc fingers"/>
    <property type="match status" value="1"/>
</dbReference>
<dbReference type="InterPro" id="IPR055187">
    <property type="entry name" value="C2CH-3rd_BIRD-IDD"/>
</dbReference>
<dbReference type="EMBL" id="LWDX02017975">
    <property type="protein sequence ID" value="OEL33679.1"/>
    <property type="molecule type" value="Genomic_DNA"/>
</dbReference>
<keyword evidence="6" id="KW-0804">Transcription</keyword>
<evidence type="ECO:0000256" key="1">
    <source>
        <dbReference type="ARBA" id="ARBA00022723"/>
    </source>
</evidence>
<dbReference type="GO" id="GO:0005634">
    <property type="term" value="C:nucleus"/>
    <property type="evidence" value="ECO:0007669"/>
    <property type="project" value="TreeGrafter"/>
</dbReference>
<evidence type="ECO:0000256" key="4">
    <source>
        <dbReference type="ARBA" id="ARBA00022833"/>
    </source>
</evidence>
<keyword evidence="1" id="KW-0479">Metal-binding</keyword>
<dbReference type="STRING" id="888268.A0A1E5W8D8"/>
<dbReference type="Pfam" id="PF22995">
    <property type="entry name" value="C2CH-3rd_BIRD-IDD"/>
    <property type="match status" value="1"/>
</dbReference>
<dbReference type="Proteomes" id="UP000095767">
    <property type="component" value="Unassembled WGS sequence"/>
</dbReference>
<dbReference type="Gene3D" id="3.30.160.60">
    <property type="entry name" value="Classic Zinc Finger"/>
    <property type="match status" value="2"/>
</dbReference>
<keyword evidence="8" id="KW-0175">Coiled coil</keyword>
<evidence type="ECO:0000256" key="7">
    <source>
        <dbReference type="PROSITE-ProRule" id="PRU00042"/>
    </source>
</evidence>
<feature type="region of interest" description="Disordered" evidence="9">
    <location>
        <begin position="471"/>
        <end position="501"/>
    </location>
</feature>
<dbReference type="InterPro" id="IPR055186">
    <property type="entry name" value="C2H2-2nd_BIRD-IDD"/>
</dbReference>
<evidence type="ECO:0000259" key="10">
    <source>
        <dbReference type="PROSITE" id="PS50157"/>
    </source>
</evidence>
<keyword evidence="4" id="KW-0862">Zinc</keyword>
<keyword evidence="2" id="KW-0677">Repeat</keyword>
<dbReference type="GO" id="GO:0003700">
    <property type="term" value="F:DNA-binding transcription factor activity"/>
    <property type="evidence" value="ECO:0007669"/>
    <property type="project" value="TreeGrafter"/>
</dbReference>
<dbReference type="Pfam" id="PF22992">
    <property type="entry name" value="C2CH-4th_BIRD-IDD"/>
    <property type="match status" value="1"/>
</dbReference>
<dbReference type="InterPro" id="IPR036236">
    <property type="entry name" value="Znf_C2H2_sf"/>
</dbReference>
<evidence type="ECO:0000256" key="5">
    <source>
        <dbReference type="ARBA" id="ARBA00023015"/>
    </source>
</evidence>
<dbReference type="Pfam" id="PF22996">
    <property type="entry name" value="C2H2-2nd_BIRD-IDD"/>
    <property type="match status" value="1"/>
</dbReference>
<evidence type="ECO:0000256" key="2">
    <source>
        <dbReference type="ARBA" id="ARBA00022737"/>
    </source>
</evidence>
<dbReference type="PANTHER" id="PTHR10593:SF10">
    <property type="entry name" value="OS08G0467100 PROTEIN"/>
    <property type="match status" value="1"/>
</dbReference>
<proteinExistence type="predicted"/>
<dbReference type="PROSITE" id="PS00028">
    <property type="entry name" value="ZINC_FINGER_C2H2_1"/>
    <property type="match status" value="1"/>
</dbReference>
<dbReference type="AlphaFoldDB" id="A0A1E5W8D8"/>
<dbReference type="InterPro" id="IPR031140">
    <property type="entry name" value="IDD1-16"/>
</dbReference>
<keyword evidence="3 7" id="KW-0863">Zinc-finger</keyword>
<dbReference type="GO" id="GO:0008270">
    <property type="term" value="F:zinc ion binding"/>
    <property type="evidence" value="ECO:0007669"/>
    <property type="project" value="UniProtKB-KW"/>
</dbReference>
<feature type="region of interest" description="Disordered" evidence="9">
    <location>
        <begin position="193"/>
        <end position="255"/>
    </location>
</feature>
<dbReference type="PANTHER" id="PTHR10593">
    <property type="entry name" value="SERINE/THREONINE-PROTEIN KINASE RIO"/>
    <property type="match status" value="1"/>
</dbReference>
<dbReference type="InterPro" id="IPR055185">
    <property type="entry name" value="C2CH-4th_BIRD-IDD"/>
</dbReference>
<dbReference type="OrthoDB" id="6354171at2759"/>
<feature type="domain" description="C2H2-type" evidence="10">
    <location>
        <begin position="66"/>
        <end position="88"/>
    </location>
</feature>
<protein>
    <submittedName>
        <fullName evidence="11">Protein SHOOT GRAVITROPISM 5</fullName>
    </submittedName>
</protein>
<name>A0A1E5W8D8_9POAL</name>
<gene>
    <name evidence="11" type="ORF">BAE44_0005302</name>
</gene>
<evidence type="ECO:0000256" key="8">
    <source>
        <dbReference type="SAM" id="Coils"/>
    </source>
</evidence>
<sequence length="501" mass="53532">MLSSCAPTALPPQEAGAAPPEPFRSLQIATTSGAGAKKKRRPAGTPDPDAEVVSLSPRTLLESDRYVCEICGQGFQRDQNLQMHRRRHKVPWKLLKREAGEAARKRVFVCPEPSCLHHDPSHALGDLVGIKKHFRRKHSGHRQWACARCSKAYAVHSDYKAHLKTCGTRGHTCDCGRVFSRVESFIEHQDTCNAGRPRAETLSSPASGGGGGGAGFGVAASTSQHQQQQRQMHAAAAALSRTASSASPSSGGDLRVSPVAWPGPAMASPTAAAAFHLFDPALSSPPTPHERPGVHNLELQLMPPRGSCGAPVAIGCCATQHSAHAVTPHMVADPMRLQLSIGFGVGGGGARDDDGEMSASAAAARLKEEAREQLRLAMAEKAAADEARAQARQQAEMAEKELASARRMRQQAQAELGRAHALRDHAVRQVDATLLQVTCYSCRCKFRARATGAMSSEVASYVSSVVTEGGDAEVDDNHHHHHRQLNADDAPSHARTMMDIN</sequence>
<evidence type="ECO:0000256" key="6">
    <source>
        <dbReference type="ARBA" id="ARBA00023163"/>
    </source>
</evidence>
<evidence type="ECO:0000313" key="12">
    <source>
        <dbReference type="Proteomes" id="UP000095767"/>
    </source>
</evidence>
<evidence type="ECO:0000313" key="11">
    <source>
        <dbReference type="EMBL" id="OEL33679.1"/>
    </source>
</evidence>
<dbReference type="FunFam" id="3.30.160.60:FF:000554">
    <property type="entry name" value="protein indeterminate-domain 12-like"/>
    <property type="match status" value="1"/>
</dbReference>
<feature type="coiled-coil region" evidence="8">
    <location>
        <begin position="367"/>
        <end position="415"/>
    </location>
</feature>
<feature type="compositionally biased region" description="Gly residues" evidence="9">
    <location>
        <begin position="207"/>
        <end position="216"/>
    </location>
</feature>
<accession>A0A1E5W8D8</accession>
<keyword evidence="12" id="KW-1185">Reference proteome</keyword>